<sequence length="285" mass="31842">MPEAGNREPALWKLALAEYFVRRKELLRRVVVFLFFLCDVAILAGLWVTYINYSAGVAQHAALEEKLNTDYVDIASYRASHKVLPLEVVQIEFVGGAEGYGDIVAVLRNPNEQWIAENVQVQFFIGAARLPAVTTFLLPMETRIVASFRQQFKKGEVPRVELSSLSWQRMQGDPRLNVSSLTVQGYRYISSGNGATRLDFEVANATPYSFWVVPVTIVAWQGQHIAAAYRITLEQLTSGERRAASVVWQELLPQITRTTADIALNTLDPNILMPLPAEAVSPFGD</sequence>
<evidence type="ECO:0000313" key="2">
    <source>
        <dbReference type="EMBL" id="OGL87805.1"/>
    </source>
</evidence>
<dbReference type="AlphaFoldDB" id="A0A1F7VBH4"/>
<gene>
    <name evidence="2" type="ORF">A3I42_02090</name>
</gene>
<dbReference type="EMBL" id="MGER01000056">
    <property type="protein sequence ID" value="OGL87805.1"/>
    <property type="molecule type" value="Genomic_DNA"/>
</dbReference>
<reference evidence="2 3" key="1">
    <citation type="journal article" date="2016" name="Nat. Commun.">
        <title>Thousands of microbial genomes shed light on interconnected biogeochemical processes in an aquifer system.</title>
        <authorList>
            <person name="Anantharaman K."/>
            <person name="Brown C.T."/>
            <person name="Hug L.A."/>
            <person name="Sharon I."/>
            <person name="Castelle C.J."/>
            <person name="Probst A.J."/>
            <person name="Thomas B.C."/>
            <person name="Singh A."/>
            <person name="Wilkins M.J."/>
            <person name="Karaoz U."/>
            <person name="Brodie E.L."/>
            <person name="Williams K.H."/>
            <person name="Hubbard S.S."/>
            <person name="Banfield J.F."/>
        </authorList>
    </citation>
    <scope>NUCLEOTIDE SEQUENCE [LARGE SCALE GENOMIC DNA]</scope>
</reference>
<keyword evidence="1" id="KW-0812">Transmembrane</keyword>
<proteinExistence type="predicted"/>
<evidence type="ECO:0000256" key="1">
    <source>
        <dbReference type="SAM" id="Phobius"/>
    </source>
</evidence>
<dbReference type="Proteomes" id="UP000178264">
    <property type="component" value="Unassembled WGS sequence"/>
</dbReference>
<feature type="transmembrane region" description="Helical" evidence="1">
    <location>
        <begin position="30"/>
        <end position="50"/>
    </location>
</feature>
<name>A0A1F7VBH4_9BACT</name>
<accession>A0A1F7VBH4</accession>
<protein>
    <submittedName>
        <fullName evidence="2">Uncharacterized protein</fullName>
    </submittedName>
</protein>
<keyword evidence="1" id="KW-0472">Membrane</keyword>
<keyword evidence="1" id="KW-1133">Transmembrane helix</keyword>
<organism evidence="2 3">
    <name type="scientific">Candidatus Uhrbacteria bacterium RIFCSPLOWO2_02_FULL_49_11</name>
    <dbReference type="NCBI Taxonomy" id="1802409"/>
    <lineage>
        <taxon>Bacteria</taxon>
        <taxon>Candidatus Uhriibacteriota</taxon>
    </lineage>
</organism>
<comment type="caution">
    <text evidence="2">The sequence shown here is derived from an EMBL/GenBank/DDBJ whole genome shotgun (WGS) entry which is preliminary data.</text>
</comment>
<evidence type="ECO:0000313" key="3">
    <source>
        <dbReference type="Proteomes" id="UP000178264"/>
    </source>
</evidence>